<keyword evidence="2" id="KW-0539">Nucleus</keyword>
<dbReference type="Proteomes" id="UP000274756">
    <property type="component" value="Unassembled WGS sequence"/>
</dbReference>
<dbReference type="OrthoDB" id="2186918at2759"/>
<evidence type="ECO:0000256" key="2">
    <source>
        <dbReference type="ARBA" id="ARBA00023242"/>
    </source>
</evidence>
<accession>A0A0N4U2X0</accession>
<dbReference type="InterPro" id="IPR038324">
    <property type="entry name" value="Rpb4/RPC9_sf"/>
</dbReference>
<dbReference type="GO" id="GO:0005634">
    <property type="term" value="C:nucleus"/>
    <property type="evidence" value="ECO:0007669"/>
    <property type="project" value="UniProtKB-SubCell"/>
</dbReference>
<dbReference type="GO" id="GO:0006352">
    <property type="term" value="P:DNA-templated transcription initiation"/>
    <property type="evidence" value="ECO:0007669"/>
    <property type="project" value="InterPro"/>
</dbReference>
<name>A0A0N4U2X0_DRAME</name>
<feature type="domain" description="RNA polymerase Rpb4/RPC9 core" evidence="4">
    <location>
        <begin position="26"/>
        <end position="143"/>
    </location>
</feature>
<dbReference type="Pfam" id="PF03874">
    <property type="entry name" value="RNA_pol_Rpb4"/>
    <property type="match status" value="1"/>
</dbReference>
<dbReference type="EMBL" id="UYYG01001152">
    <property type="protein sequence ID" value="VDN55437.1"/>
    <property type="molecule type" value="Genomic_DNA"/>
</dbReference>
<comment type="subcellular location">
    <subcellularLocation>
        <location evidence="1">Nucleus</location>
    </subcellularLocation>
</comment>
<dbReference type="AlphaFoldDB" id="A0A0N4U2X0"/>
<evidence type="ECO:0000313" key="7">
    <source>
        <dbReference type="Proteomes" id="UP000274756"/>
    </source>
</evidence>
<dbReference type="GO" id="GO:0030880">
    <property type="term" value="C:RNA polymerase complex"/>
    <property type="evidence" value="ECO:0007669"/>
    <property type="project" value="InterPro"/>
</dbReference>
<dbReference type="InterPro" id="IPR010997">
    <property type="entry name" value="HRDC-like_sf"/>
</dbReference>
<dbReference type="InterPro" id="IPR045222">
    <property type="entry name" value="Rpb4-like"/>
</dbReference>
<dbReference type="SUPFAM" id="SSF47819">
    <property type="entry name" value="HRDC-like"/>
    <property type="match status" value="1"/>
</dbReference>
<evidence type="ECO:0000256" key="1">
    <source>
        <dbReference type="ARBA" id="ARBA00004123"/>
    </source>
</evidence>
<evidence type="ECO:0000313" key="8">
    <source>
        <dbReference type="WBParaSite" id="DME_0000105001-mRNA-1"/>
    </source>
</evidence>
<dbReference type="InterPro" id="IPR005574">
    <property type="entry name" value="Rpb4/RPC9"/>
</dbReference>
<evidence type="ECO:0000259" key="4">
    <source>
        <dbReference type="SMART" id="SM00657"/>
    </source>
</evidence>
<dbReference type="PANTHER" id="PTHR21297">
    <property type="entry name" value="DNA-DIRECTED RNA POLYMERASE II"/>
    <property type="match status" value="1"/>
</dbReference>
<sequence length="143" mass="16738">MALLIILNLSKWSNKLILLNLSPIFTEFENADTLLVSEVFLLLDHRREQTEHKEEIDEVNEVFVKTLNYTRRMARFKNRETIRAVRTLLNGKQLHRFEVAQIANLCPEAAEEAKALIPSLENKMEDDELDELLKDIQSKKTFQ</sequence>
<dbReference type="FunFam" id="1.20.1250.40:FF:000010">
    <property type="entry name" value="RNA Polymerase II (B) subunit"/>
    <property type="match status" value="1"/>
</dbReference>
<proteinExistence type="inferred from homology"/>
<dbReference type="WBParaSite" id="DME_0000105001-mRNA-1">
    <property type="protein sequence ID" value="DME_0000105001-mRNA-1"/>
    <property type="gene ID" value="DME_0000105001"/>
</dbReference>
<dbReference type="STRING" id="318479.A0A0N4U2X0"/>
<evidence type="ECO:0000313" key="6">
    <source>
        <dbReference type="Proteomes" id="UP000038040"/>
    </source>
</evidence>
<gene>
    <name evidence="5" type="ORF">DME_LOCUS5410</name>
</gene>
<keyword evidence="7" id="KW-1185">Reference proteome</keyword>
<comment type="similarity">
    <text evidence="3">Belongs to the eukaryotic RPB4 RNA polymerase subunit family.</text>
</comment>
<dbReference type="Proteomes" id="UP000038040">
    <property type="component" value="Unplaced"/>
</dbReference>
<dbReference type="InterPro" id="IPR006590">
    <property type="entry name" value="RNA_pol_Rpb4/RPC9_core"/>
</dbReference>
<evidence type="ECO:0000256" key="3">
    <source>
        <dbReference type="ARBA" id="ARBA00025724"/>
    </source>
</evidence>
<reference evidence="5 7" key="2">
    <citation type="submission" date="2018-11" db="EMBL/GenBank/DDBJ databases">
        <authorList>
            <consortium name="Pathogen Informatics"/>
        </authorList>
    </citation>
    <scope>NUCLEOTIDE SEQUENCE [LARGE SCALE GENOMIC DNA]</scope>
</reference>
<organism evidence="6 8">
    <name type="scientific">Dracunculus medinensis</name>
    <name type="common">Guinea worm</name>
    <dbReference type="NCBI Taxonomy" id="318479"/>
    <lineage>
        <taxon>Eukaryota</taxon>
        <taxon>Metazoa</taxon>
        <taxon>Ecdysozoa</taxon>
        <taxon>Nematoda</taxon>
        <taxon>Chromadorea</taxon>
        <taxon>Rhabditida</taxon>
        <taxon>Spirurina</taxon>
        <taxon>Dracunculoidea</taxon>
        <taxon>Dracunculidae</taxon>
        <taxon>Dracunculus</taxon>
    </lineage>
</organism>
<dbReference type="Gene3D" id="1.20.1250.40">
    <property type="match status" value="1"/>
</dbReference>
<evidence type="ECO:0000313" key="5">
    <source>
        <dbReference type="EMBL" id="VDN55437.1"/>
    </source>
</evidence>
<protein>
    <submittedName>
        <fullName evidence="8">RPOL4c domain-containing protein</fullName>
    </submittedName>
</protein>
<dbReference type="GO" id="GO:0000166">
    <property type="term" value="F:nucleotide binding"/>
    <property type="evidence" value="ECO:0007669"/>
    <property type="project" value="InterPro"/>
</dbReference>
<dbReference type="SMART" id="SM00657">
    <property type="entry name" value="RPOL4c"/>
    <property type="match status" value="1"/>
</dbReference>
<reference evidence="8" key="1">
    <citation type="submission" date="2017-02" db="UniProtKB">
        <authorList>
            <consortium name="WormBaseParasite"/>
        </authorList>
    </citation>
    <scope>IDENTIFICATION</scope>
</reference>